<accession>A0A1W2A6U5</accession>
<evidence type="ECO:0000259" key="2">
    <source>
        <dbReference type="Pfam" id="PF02517"/>
    </source>
</evidence>
<sequence length="236" mass="26720">MENKFHSNLSAREIKLGIVFFPIYMLVLPFAVSFACLFLERNWSISPSDSTVNLVYYFILFGCVILLFRKFHLKSFDEFSDNVMGSLKVVALAFGFYFVANFLMGLLLSLVPGGFDNVNTDAIVAQARENARATMVMVLFLSPFVEETLFRGLIFGSIREKNRILAYVISALLFCILHVWQYIFTSGDYTYLIAILQYLPPSLALAWCYEKSGNVWAAIMLHMLINAFALVAIFGA</sequence>
<feature type="transmembrane region" description="Helical" evidence="1">
    <location>
        <begin position="51"/>
        <end position="68"/>
    </location>
</feature>
<keyword evidence="1" id="KW-0472">Membrane</keyword>
<keyword evidence="1" id="KW-1133">Transmembrane helix</keyword>
<dbReference type="InterPro" id="IPR052710">
    <property type="entry name" value="CAAX_protease"/>
</dbReference>
<dbReference type="GO" id="GO:0004175">
    <property type="term" value="F:endopeptidase activity"/>
    <property type="evidence" value="ECO:0007669"/>
    <property type="project" value="UniProtKB-ARBA"/>
</dbReference>
<protein>
    <recommendedName>
        <fullName evidence="2">CAAX prenyl protease 2/Lysostaphin resistance protein A-like domain-containing protein</fullName>
    </recommendedName>
</protein>
<name>A0A1W2A6U5_9FIRM</name>
<proteinExistence type="predicted"/>
<reference evidence="3 4" key="1">
    <citation type="submission" date="2017-04" db="EMBL/GenBank/DDBJ databases">
        <authorList>
            <person name="Afonso C.L."/>
            <person name="Miller P.J."/>
            <person name="Scott M.A."/>
            <person name="Spackman E."/>
            <person name="Goraichik I."/>
            <person name="Dimitrov K.M."/>
            <person name="Suarez D.L."/>
            <person name="Swayne D.E."/>
        </authorList>
    </citation>
    <scope>NUCLEOTIDE SEQUENCE [LARGE SCALE GENOMIC DNA]</scope>
    <source>
        <strain evidence="3 4">DSM 12816</strain>
    </source>
</reference>
<feature type="transmembrane region" description="Helical" evidence="1">
    <location>
        <begin position="131"/>
        <end position="152"/>
    </location>
</feature>
<keyword evidence="1" id="KW-0812">Transmembrane</keyword>
<dbReference type="PANTHER" id="PTHR36435:SF1">
    <property type="entry name" value="CAAX AMINO TERMINAL PROTEASE FAMILY PROTEIN"/>
    <property type="match status" value="1"/>
</dbReference>
<feature type="transmembrane region" description="Helical" evidence="1">
    <location>
        <begin position="189"/>
        <end position="208"/>
    </location>
</feature>
<evidence type="ECO:0000256" key="1">
    <source>
        <dbReference type="SAM" id="Phobius"/>
    </source>
</evidence>
<dbReference type="Pfam" id="PF02517">
    <property type="entry name" value="Rce1-like"/>
    <property type="match status" value="1"/>
</dbReference>
<dbReference type="InterPro" id="IPR003675">
    <property type="entry name" value="Rce1/LyrA-like_dom"/>
</dbReference>
<feature type="transmembrane region" description="Helical" evidence="1">
    <location>
        <begin position="164"/>
        <end position="183"/>
    </location>
</feature>
<dbReference type="STRING" id="1122930.SAMN02745168_1526"/>
<dbReference type="EMBL" id="FWXW01000003">
    <property type="protein sequence ID" value="SMC55988.1"/>
    <property type="molecule type" value="Genomic_DNA"/>
</dbReference>
<organism evidence="3 4">
    <name type="scientific">Papillibacter cinnamivorans DSM 12816</name>
    <dbReference type="NCBI Taxonomy" id="1122930"/>
    <lineage>
        <taxon>Bacteria</taxon>
        <taxon>Bacillati</taxon>
        <taxon>Bacillota</taxon>
        <taxon>Clostridia</taxon>
        <taxon>Eubacteriales</taxon>
        <taxon>Oscillospiraceae</taxon>
        <taxon>Papillibacter</taxon>
    </lineage>
</organism>
<dbReference type="OrthoDB" id="1853056at2"/>
<dbReference type="Proteomes" id="UP000192790">
    <property type="component" value="Unassembled WGS sequence"/>
</dbReference>
<feature type="transmembrane region" description="Helical" evidence="1">
    <location>
        <begin position="16"/>
        <end position="39"/>
    </location>
</feature>
<gene>
    <name evidence="3" type="ORF">SAMN02745168_1526</name>
</gene>
<dbReference type="GO" id="GO:0080120">
    <property type="term" value="P:CAAX-box protein maturation"/>
    <property type="evidence" value="ECO:0007669"/>
    <property type="project" value="UniProtKB-ARBA"/>
</dbReference>
<feature type="domain" description="CAAX prenyl protease 2/Lysostaphin resistance protein A-like" evidence="2">
    <location>
        <begin position="133"/>
        <end position="228"/>
    </location>
</feature>
<dbReference type="RefSeq" id="WP_084234149.1">
    <property type="nucleotide sequence ID" value="NZ_FWXW01000003.1"/>
</dbReference>
<dbReference type="PANTHER" id="PTHR36435">
    <property type="entry name" value="SLR1288 PROTEIN"/>
    <property type="match status" value="1"/>
</dbReference>
<feature type="transmembrane region" description="Helical" evidence="1">
    <location>
        <begin position="89"/>
        <end position="111"/>
    </location>
</feature>
<keyword evidence="4" id="KW-1185">Reference proteome</keyword>
<evidence type="ECO:0000313" key="4">
    <source>
        <dbReference type="Proteomes" id="UP000192790"/>
    </source>
</evidence>
<feature type="transmembrane region" description="Helical" evidence="1">
    <location>
        <begin position="215"/>
        <end position="235"/>
    </location>
</feature>
<dbReference type="AlphaFoldDB" id="A0A1W2A6U5"/>
<evidence type="ECO:0000313" key="3">
    <source>
        <dbReference type="EMBL" id="SMC55988.1"/>
    </source>
</evidence>